<organism evidence="1 2">
    <name type="scientific">Candidatus Shapirobacteria bacterium RIFOXYB1_FULL_38_38</name>
    <dbReference type="NCBI Taxonomy" id="1802151"/>
    <lineage>
        <taxon>Bacteria</taxon>
        <taxon>Candidatus Shapironibacteriota</taxon>
    </lineage>
</organism>
<proteinExistence type="predicted"/>
<evidence type="ECO:0000313" key="1">
    <source>
        <dbReference type="EMBL" id="OGL57383.1"/>
    </source>
</evidence>
<comment type="caution">
    <text evidence="1">The sequence shown here is derived from an EMBL/GenBank/DDBJ whole genome shotgun (WGS) entry which is preliminary data.</text>
</comment>
<gene>
    <name evidence="1" type="ORF">A2367_01655</name>
</gene>
<sequence length="74" mass="8206">MLKDENRSFKSRNSAIWALGQIGDARALPVLQSFYTGNIPPKESLNDDISQYELKKAINLAGGGTNLTAIFWHL</sequence>
<dbReference type="Proteomes" id="UP000179812">
    <property type="component" value="Unassembled WGS sequence"/>
</dbReference>
<dbReference type="Gene3D" id="1.25.10.10">
    <property type="entry name" value="Leucine-rich Repeat Variant"/>
    <property type="match status" value="1"/>
</dbReference>
<name>A0A1F7SUE6_9BACT</name>
<dbReference type="AlphaFoldDB" id="A0A1F7SUE6"/>
<dbReference type="InterPro" id="IPR004155">
    <property type="entry name" value="PBS_lyase_HEAT"/>
</dbReference>
<dbReference type="InterPro" id="IPR011989">
    <property type="entry name" value="ARM-like"/>
</dbReference>
<accession>A0A1F7SUE6</accession>
<protein>
    <recommendedName>
        <fullName evidence="3">HEAT repeat domain-containing protein</fullName>
    </recommendedName>
</protein>
<dbReference type="EMBL" id="MGDL01000015">
    <property type="protein sequence ID" value="OGL57383.1"/>
    <property type="molecule type" value="Genomic_DNA"/>
</dbReference>
<evidence type="ECO:0008006" key="3">
    <source>
        <dbReference type="Google" id="ProtNLM"/>
    </source>
</evidence>
<evidence type="ECO:0000313" key="2">
    <source>
        <dbReference type="Proteomes" id="UP000179812"/>
    </source>
</evidence>
<dbReference type="Pfam" id="PF03130">
    <property type="entry name" value="HEAT_PBS"/>
    <property type="match status" value="1"/>
</dbReference>
<reference evidence="1 2" key="1">
    <citation type="journal article" date="2016" name="Nat. Commun.">
        <title>Thousands of microbial genomes shed light on interconnected biogeochemical processes in an aquifer system.</title>
        <authorList>
            <person name="Anantharaman K."/>
            <person name="Brown C.T."/>
            <person name="Hug L.A."/>
            <person name="Sharon I."/>
            <person name="Castelle C.J."/>
            <person name="Probst A.J."/>
            <person name="Thomas B.C."/>
            <person name="Singh A."/>
            <person name="Wilkins M.J."/>
            <person name="Karaoz U."/>
            <person name="Brodie E.L."/>
            <person name="Williams K.H."/>
            <person name="Hubbard S.S."/>
            <person name="Banfield J.F."/>
        </authorList>
    </citation>
    <scope>NUCLEOTIDE SEQUENCE [LARGE SCALE GENOMIC DNA]</scope>
</reference>